<dbReference type="NCBIfam" id="TIGR00229">
    <property type="entry name" value="sensory_box"/>
    <property type="match status" value="1"/>
</dbReference>
<protein>
    <recommendedName>
        <fullName evidence="4">histidine kinase</fullName>
        <ecNumber evidence="4">2.7.13.3</ecNumber>
    </recommendedName>
</protein>
<evidence type="ECO:0000256" key="5">
    <source>
        <dbReference type="ARBA" id="ARBA00022475"/>
    </source>
</evidence>
<evidence type="ECO:0000313" key="19">
    <source>
        <dbReference type="EMBL" id="SFN05443.1"/>
    </source>
</evidence>
<evidence type="ECO:0000259" key="18">
    <source>
        <dbReference type="PROSITE" id="PS50885"/>
    </source>
</evidence>
<dbReference type="CDD" id="cd00082">
    <property type="entry name" value="HisKA"/>
    <property type="match status" value="1"/>
</dbReference>
<accession>A0A1I4VW44</accession>
<dbReference type="OrthoDB" id="9813151at2"/>
<dbReference type="InterPro" id="IPR003660">
    <property type="entry name" value="HAMP_dom"/>
</dbReference>
<keyword evidence="8 16" id="KW-0812">Transmembrane</keyword>
<dbReference type="SUPFAM" id="SSF158472">
    <property type="entry name" value="HAMP domain-like"/>
    <property type="match status" value="1"/>
</dbReference>
<dbReference type="STRING" id="39841.SAMN05660836_02478"/>
<dbReference type="InterPro" id="IPR004358">
    <property type="entry name" value="Sig_transdc_His_kin-like_C"/>
</dbReference>
<keyword evidence="7" id="KW-0808">Transferase</keyword>
<dbReference type="PANTHER" id="PTHR42878">
    <property type="entry name" value="TWO-COMPONENT HISTIDINE KINASE"/>
    <property type="match status" value="1"/>
</dbReference>
<reference evidence="19 20" key="1">
    <citation type="submission" date="2016-10" db="EMBL/GenBank/DDBJ databases">
        <authorList>
            <person name="de Groot N.N."/>
        </authorList>
    </citation>
    <scope>NUCLEOTIDE SEQUENCE [LARGE SCALE GENOMIC DNA]</scope>
    <source>
        <strain evidence="19 20">DSM 9990</strain>
    </source>
</reference>
<evidence type="ECO:0000256" key="6">
    <source>
        <dbReference type="ARBA" id="ARBA00022553"/>
    </source>
</evidence>
<comment type="catalytic activity">
    <reaction evidence="1">
        <text>ATP + protein L-histidine = ADP + protein N-phospho-L-histidine.</text>
        <dbReference type="EC" id="2.7.13.3"/>
    </reaction>
</comment>
<feature type="transmembrane region" description="Helical" evidence="16">
    <location>
        <begin position="12"/>
        <end position="32"/>
    </location>
</feature>
<keyword evidence="11" id="KW-0067">ATP-binding</keyword>
<dbReference type="GO" id="GO:0007234">
    <property type="term" value="P:osmosensory signaling via phosphorelay pathway"/>
    <property type="evidence" value="ECO:0007669"/>
    <property type="project" value="TreeGrafter"/>
</dbReference>
<dbReference type="Pfam" id="PF16736">
    <property type="entry name" value="sCache_like"/>
    <property type="match status" value="1"/>
</dbReference>
<dbReference type="Pfam" id="PF00512">
    <property type="entry name" value="HisKA"/>
    <property type="match status" value="1"/>
</dbReference>
<dbReference type="CDD" id="cd16922">
    <property type="entry name" value="HATPase_EvgS-ArcB-TorS-like"/>
    <property type="match status" value="1"/>
</dbReference>
<dbReference type="GO" id="GO:0030295">
    <property type="term" value="F:protein kinase activator activity"/>
    <property type="evidence" value="ECO:0007669"/>
    <property type="project" value="TreeGrafter"/>
</dbReference>
<dbReference type="Proteomes" id="UP000199611">
    <property type="component" value="Unassembled WGS sequence"/>
</dbReference>
<dbReference type="SMART" id="SM00387">
    <property type="entry name" value="HATPase_c"/>
    <property type="match status" value="1"/>
</dbReference>
<gene>
    <name evidence="19" type="ORF">SAMN05660836_02478</name>
</gene>
<evidence type="ECO:0000259" key="17">
    <source>
        <dbReference type="PROSITE" id="PS50109"/>
    </source>
</evidence>
<dbReference type="PROSITE" id="PS50885">
    <property type="entry name" value="HAMP"/>
    <property type="match status" value="1"/>
</dbReference>
<dbReference type="Gene3D" id="1.10.287.130">
    <property type="match status" value="1"/>
</dbReference>
<evidence type="ECO:0000256" key="11">
    <source>
        <dbReference type="ARBA" id="ARBA00022840"/>
    </source>
</evidence>
<evidence type="ECO:0000313" key="20">
    <source>
        <dbReference type="Proteomes" id="UP000199611"/>
    </source>
</evidence>
<evidence type="ECO:0000256" key="4">
    <source>
        <dbReference type="ARBA" id="ARBA00012438"/>
    </source>
</evidence>
<sequence length="595" mass="67090">MPFWDKSVFFRFFISIVLLIVLLTFLTLALIFRDVESFYRSQLINHLNGLAISLSDQLLPLLKDGSTDSIDRFAKLNGSRLGVRITVIDPSGRVLGDTEEDPQKMENHANRPEIRLALTQGTGSSFRFSTTVEHTLLYHALRIDDGSKPVGIVRVSLFADKIRPVLNKLKGRMAVTGILVILLAAVLAFLHAGSLYKPIRLIGRALEELSSGNFNTRLPSSITGEMGAIARHINETARGLEKLFKELKEEREELRSLVESLNVGLVVIDVEGRILMMNKGFMTTGLAQNGSCEGKYYWECFREGRVNEFIREFRQKPQSSFREIHLQGRVYLVTGTHIRSRRKILLTFQDISALKETERIKKDLVANISHEIKTPLTAIKGYVETLLEDERDKTKKRYLSVIYRHVNRLSDIAEGLITLHELDVEQPFQEVPVNLRDVVRRVVELYRRQAEEKGLSLRASVHSDVEIITDPLKLEELLINLVDNAIRYTREGEVKISVCETEDDAVTLSVSDTGIGIAAEHIPRIFERFYVVDRSRSRETGGTGLGLSIVKHIVERLGGTISVESTPGVGSTFIVKLPGRRKIVRGSCAPHDDRD</sequence>
<keyword evidence="6" id="KW-0597">Phosphoprotein</keyword>
<evidence type="ECO:0000256" key="9">
    <source>
        <dbReference type="ARBA" id="ARBA00022741"/>
    </source>
</evidence>
<feature type="transmembrane region" description="Helical" evidence="16">
    <location>
        <begin position="173"/>
        <end position="196"/>
    </location>
</feature>
<dbReference type="AlphaFoldDB" id="A0A1I4VW44"/>
<proteinExistence type="predicted"/>
<dbReference type="Pfam" id="PF02518">
    <property type="entry name" value="HATPase_c"/>
    <property type="match status" value="1"/>
</dbReference>
<name>A0A1I4VW44_9BACT</name>
<keyword evidence="5" id="KW-1003">Cell membrane</keyword>
<dbReference type="InterPro" id="IPR036097">
    <property type="entry name" value="HisK_dim/P_sf"/>
</dbReference>
<evidence type="ECO:0000256" key="10">
    <source>
        <dbReference type="ARBA" id="ARBA00022777"/>
    </source>
</evidence>
<dbReference type="CDD" id="cd06225">
    <property type="entry name" value="HAMP"/>
    <property type="match status" value="1"/>
</dbReference>
<dbReference type="SMART" id="SM00388">
    <property type="entry name" value="HisKA"/>
    <property type="match status" value="1"/>
</dbReference>
<keyword evidence="9" id="KW-0547">Nucleotide-binding</keyword>
<evidence type="ECO:0000256" key="7">
    <source>
        <dbReference type="ARBA" id="ARBA00022679"/>
    </source>
</evidence>
<dbReference type="FunFam" id="3.30.565.10:FF:000023">
    <property type="entry name" value="PAS domain-containing sensor histidine kinase"/>
    <property type="match status" value="1"/>
</dbReference>
<evidence type="ECO:0000256" key="2">
    <source>
        <dbReference type="ARBA" id="ARBA00004141"/>
    </source>
</evidence>
<dbReference type="RefSeq" id="WP_093396210.1">
    <property type="nucleotide sequence ID" value="NZ_FOUU01000012.1"/>
</dbReference>
<dbReference type="GO" id="GO:0005886">
    <property type="term" value="C:plasma membrane"/>
    <property type="evidence" value="ECO:0007669"/>
    <property type="project" value="UniProtKB-SubCell"/>
</dbReference>
<evidence type="ECO:0000256" key="3">
    <source>
        <dbReference type="ARBA" id="ARBA00004236"/>
    </source>
</evidence>
<comment type="subcellular location">
    <subcellularLocation>
        <location evidence="3">Cell membrane</location>
    </subcellularLocation>
    <subcellularLocation>
        <location evidence="2">Membrane</location>
        <topology evidence="2">Multi-pass membrane protein</topology>
    </subcellularLocation>
</comment>
<dbReference type="Pfam" id="PF00672">
    <property type="entry name" value="HAMP"/>
    <property type="match status" value="1"/>
</dbReference>
<dbReference type="EMBL" id="FOUU01000012">
    <property type="protein sequence ID" value="SFN05443.1"/>
    <property type="molecule type" value="Genomic_DNA"/>
</dbReference>
<dbReference type="InterPro" id="IPR005467">
    <property type="entry name" value="His_kinase_dom"/>
</dbReference>
<dbReference type="SMART" id="SM00304">
    <property type="entry name" value="HAMP"/>
    <property type="match status" value="1"/>
</dbReference>
<evidence type="ECO:0000256" key="15">
    <source>
        <dbReference type="SAM" id="Coils"/>
    </source>
</evidence>
<feature type="coiled-coil region" evidence="15">
    <location>
        <begin position="230"/>
        <end position="264"/>
    </location>
</feature>
<dbReference type="InterPro" id="IPR003661">
    <property type="entry name" value="HisK_dim/P_dom"/>
</dbReference>
<dbReference type="GO" id="GO:0005524">
    <property type="term" value="F:ATP binding"/>
    <property type="evidence" value="ECO:0007669"/>
    <property type="project" value="UniProtKB-KW"/>
</dbReference>
<keyword evidence="12 16" id="KW-1133">Transmembrane helix</keyword>
<dbReference type="InterPro" id="IPR003594">
    <property type="entry name" value="HATPase_dom"/>
</dbReference>
<dbReference type="InterPro" id="IPR036890">
    <property type="entry name" value="HATPase_C_sf"/>
</dbReference>
<dbReference type="InterPro" id="IPR050351">
    <property type="entry name" value="BphY/WalK/GraS-like"/>
</dbReference>
<dbReference type="GO" id="GO:0000155">
    <property type="term" value="F:phosphorelay sensor kinase activity"/>
    <property type="evidence" value="ECO:0007669"/>
    <property type="project" value="InterPro"/>
</dbReference>
<dbReference type="InterPro" id="IPR000014">
    <property type="entry name" value="PAS"/>
</dbReference>
<dbReference type="Gene3D" id="3.30.565.10">
    <property type="entry name" value="Histidine kinase-like ATPase, C-terminal domain"/>
    <property type="match status" value="1"/>
</dbReference>
<keyword evidence="20" id="KW-1185">Reference proteome</keyword>
<feature type="domain" description="Histidine kinase" evidence="17">
    <location>
        <begin position="367"/>
        <end position="581"/>
    </location>
</feature>
<feature type="domain" description="HAMP" evidence="18">
    <location>
        <begin position="193"/>
        <end position="245"/>
    </location>
</feature>
<dbReference type="SUPFAM" id="SSF55874">
    <property type="entry name" value="ATPase domain of HSP90 chaperone/DNA topoisomerase II/histidine kinase"/>
    <property type="match status" value="1"/>
</dbReference>
<keyword evidence="10 19" id="KW-0418">Kinase</keyword>
<dbReference type="PROSITE" id="PS50109">
    <property type="entry name" value="HIS_KIN"/>
    <property type="match status" value="1"/>
</dbReference>
<dbReference type="GO" id="GO:0000156">
    <property type="term" value="F:phosphorelay response regulator activity"/>
    <property type="evidence" value="ECO:0007669"/>
    <property type="project" value="TreeGrafter"/>
</dbReference>
<dbReference type="Gene3D" id="3.30.450.20">
    <property type="entry name" value="PAS domain"/>
    <property type="match status" value="2"/>
</dbReference>
<evidence type="ECO:0000256" key="16">
    <source>
        <dbReference type="SAM" id="Phobius"/>
    </source>
</evidence>
<dbReference type="SUPFAM" id="SSF47384">
    <property type="entry name" value="Homodimeric domain of signal transducing histidine kinase"/>
    <property type="match status" value="1"/>
</dbReference>
<dbReference type="SUPFAM" id="SSF55785">
    <property type="entry name" value="PYP-like sensor domain (PAS domain)"/>
    <property type="match status" value="1"/>
</dbReference>
<dbReference type="PANTHER" id="PTHR42878:SF7">
    <property type="entry name" value="SENSOR HISTIDINE KINASE GLRK"/>
    <property type="match status" value="1"/>
</dbReference>
<dbReference type="InterPro" id="IPR031967">
    <property type="entry name" value="PhoR_single_Cache-like_dom"/>
</dbReference>
<evidence type="ECO:0000256" key="12">
    <source>
        <dbReference type="ARBA" id="ARBA00022989"/>
    </source>
</evidence>
<dbReference type="EC" id="2.7.13.3" evidence="4"/>
<evidence type="ECO:0000256" key="14">
    <source>
        <dbReference type="ARBA" id="ARBA00023136"/>
    </source>
</evidence>
<dbReference type="PRINTS" id="PR00344">
    <property type="entry name" value="BCTRLSENSOR"/>
</dbReference>
<evidence type="ECO:0000256" key="13">
    <source>
        <dbReference type="ARBA" id="ARBA00023012"/>
    </source>
</evidence>
<dbReference type="Gene3D" id="6.10.340.10">
    <property type="match status" value="1"/>
</dbReference>
<keyword evidence="14 16" id="KW-0472">Membrane</keyword>
<evidence type="ECO:0000256" key="8">
    <source>
        <dbReference type="ARBA" id="ARBA00022692"/>
    </source>
</evidence>
<keyword evidence="13" id="KW-0902">Two-component regulatory system</keyword>
<keyword evidence="15" id="KW-0175">Coiled coil</keyword>
<dbReference type="InterPro" id="IPR035965">
    <property type="entry name" value="PAS-like_dom_sf"/>
</dbReference>
<organism evidence="19 20">
    <name type="scientific">Thermodesulforhabdus norvegica</name>
    <dbReference type="NCBI Taxonomy" id="39841"/>
    <lineage>
        <taxon>Bacteria</taxon>
        <taxon>Pseudomonadati</taxon>
        <taxon>Thermodesulfobacteriota</taxon>
        <taxon>Syntrophobacteria</taxon>
        <taxon>Syntrophobacterales</taxon>
        <taxon>Thermodesulforhabdaceae</taxon>
        <taxon>Thermodesulforhabdus</taxon>
    </lineage>
</organism>
<evidence type="ECO:0000256" key="1">
    <source>
        <dbReference type="ARBA" id="ARBA00000085"/>
    </source>
</evidence>